<accession>A0A177AKW3</accession>
<organism evidence="2">
    <name type="scientific">Pseudogymnoascus destructans</name>
    <dbReference type="NCBI Taxonomy" id="655981"/>
    <lineage>
        <taxon>Eukaryota</taxon>
        <taxon>Fungi</taxon>
        <taxon>Dikarya</taxon>
        <taxon>Ascomycota</taxon>
        <taxon>Pezizomycotina</taxon>
        <taxon>Leotiomycetes</taxon>
        <taxon>Thelebolales</taxon>
        <taxon>Thelebolaceae</taxon>
        <taxon>Pseudogymnoascus</taxon>
    </lineage>
</organism>
<evidence type="ECO:0008006" key="3">
    <source>
        <dbReference type="Google" id="ProtNLM"/>
    </source>
</evidence>
<dbReference type="RefSeq" id="XP_024327991.1">
    <property type="nucleotide sequence ID" value="XM_024464523.1"/>
</dbReference>
<reference evidence="2" key="1">
    <citation type="submission" date="2016-03" db="EMBL/GenBank/DDBJ databases">
        <title>Updated assembly of Pseudogymnoascus destructans, the fungus causing white-nose syndrome of bats.</title>
        <authorList>
            <person name="Palmer J.M."/>
            <person name="Drees K.P."/>
            <person name="Foster J.T."/>
            <person name="Lindner D.L."/>
        </authorList>
    </citation>
    <scope>NUCLEOTIDE SEQUENCE [LARGE SCALE GENOMIC DNA]</scope>
    <source>
        <strain evidence="2">20631-21</strain>
    </source>
</reference>
<dbReference type="Proteomes" id="UP000077154">
    <property type="component" value="Unassembled WGS sequence"/>
</dbReference>
<protein>
    <recommendedName>
        <fullName evidence="3">Peptidase metallopeptidase domain-containing protein</fullName>
    </recommendedName>
</protein>
<dbReference type="AlphaFoldDB" id="A0A177AKW3"/>
<proteinExistence type="predicted"/>
<evidence type="ECO:0000313" key="2">
    <source>
        <dbReference type="EMBL" id="OAF62719.1"/>
    </source>
</evidence>
<dbReference type="VEuPathDB" id="FungiDB:GMDG_05673"/>
<dbReference type="eggNOG" id="ENOG502S2ST">
    <property type="taxonomic scope" value="Eukaryota"/>
</dbReference>
<dbReference type="PROSITE" id="PS51257">
    <property type="entry name" value="PROKAR_LIPOPROTEIN"/>
    <property type="match status" value="1"/>
</dbReference>
<dbReference type="GeneID" id="36283929"/>
<dbReference type="Gene3D" id="3.40.390.10">
    <property type="entry name" value="Collagenase (Catalytic Domain)"/>
    <property type="match status" value="1"/>
</dbReference>
<evidence type="ECO:0000256" key="1">
    <source>
        <dbReference type="SAM" id="SignalP"/>
    </source>
</evidence>
<name>A0A177AKW3_9PEZI</name>
<dbReference type="GO" id="GO:0008237">
    <property type="term" value="F:metallopeptidase activity"/>
    <property type="evidence" value="ECO:0007669"/>
    <property type="project" value="InterPro"/>
</dbReference>
<gene>
    <name evidence="2" type="ORF">VC83_00836</name>
</gene>
<sequence>MQLDKVIRGCLCVALAFSTGVIACPDYDDLPFYKALKASNLTSDELAKRWYTVEPSDKPQFNPSTWPKSTLSYCFEDDNARTQLKHIIESAWKIWQAAGVSYRINMGEYNDCPPAVNGLVPMGATHMLVRALTNGEMVTSVGYHIYNPGVGPVMRFDPSPAIGMRDPVANMAHEIGHAWGFFHEQQRGSFWKRHEYAEAKGVTNQINFVCSNLADYSVVGGQLDGTMDDACHSQLRAKNRRFSAQEFLPMPLAATKELASGDYDWDSIMLYASPIAGAVRDGAPINVYRRASDGKVITYNKSPSQRDVNRFNAMYSAKAPYPNPCLINQGCSPKQALFLRGKAICNWK</sequence>
<dbReference type="InterPro" id="IPR024079">
    <property type="entry name" value="MetalloPept_cat_dom_sf"/>
</dbReference>
<feature type="chain" id="PRO_5008056586" description="Peptidase metallopeptidase domain-containing protein" evidence="1">
    <location>
        <begin position="24"/>
        <end position="348"/>
    </location>
</feature>
<feature type="signal peptide" evidence="1">
    <location>
        <begin position="1"/>
        <end position="23"/>
    </location>
</feature>
<dbReference type="SUPFAM" id="SSF55486">
    <property type="entry name" value="Metalloproteases ('zincins'), catalytic domain"/>
    <property type="match status" value="1"/>
</dbReference>
<dbReference type="EMBL" id="KV441387">
    <property type="protein sequence ID" value="OAF62719.1"/>
    <property type="molecule type" value="Genomic_DNA"/>
</dbReference>
<dbReference type="OrthoDB" id="291007at2759"/>
<keyword evidence="1" id="KW-0732">Signal</keyword>